<evidence type="ECO:0000256" key="4">
    <source>
        <dbReference type="ARBA" id="ARBA00022840"/>
    </source>
</evidence>
<evidence type="ECO:0000313" key="7">
    <source>
        <dbReference type="EMBL" id="CAJ72206.1"/>
    </source>
</evidence>
<organism evidence="7">
    <name type="scientific">Kuenenia stuttgartiensis</name>
    <dbReference type="NCBI Taxonomy" id="174633"/>
    <lineage>
        <taxon>Bacteria</taxon>
        <taxon>Pseudomonadati</taxon>
        <taxon>Planctomycetota</taxon>
        <taxon>Candidatus Brocadiia</taxon>
        <taxon>Candidatus Brocadiales</taxon>
        <taxon>Candidatus Brocadiaceae</taxon>
        <taxon>Candidatus Kuenenia</taxon>
    </lineage>
</organism>
<dbReference type="GO" id="GO:0005524">
    <property type="term" value="F:ATP binding"/>
    <property type="evidence" value="ECO:0007669"/>
    <property type="project" value="UniProtKB-KW"/>
</dbReference>
<accession>Q1PYP3</accession>
<dbReference type="SUPFAM" id="SSF82544">
    <property type="entry name" value="GckA/TtuD-like"/>
    <property type="match status" value="1"/>
</dbReference>
<name>Q1PYP3_KUEST</name>
<dbReference type="InterPro" id="IPR037035">
    <property type="entry name" value="GK-like_C_sf"/>
</dbReference>
<dbReference type="GO" id="GO:0008887">
    <property type="term" value="F:glycerate kinase activity"/>
    <property type="evidence" value="ECO:0007669"/>
    <property type="project" value="InterPro"/>
</dbReference>
<feature type="domain" description="MOFRL" evidence="5">
    <location>
        <begin position="342"/>
        <end position="447"/>
    </location>
</feature>
<keyword evidence="4" id="KW-0067">ATP-binding</keyword>
<evidence type="ECO:0000256" key="1">
    <source>
        <dbReference type="ARBA" id="ARBA00022679"/>
    </source>
</evidence>
<dbReference type="Pfam" id="PF13660">
    <property type="entry name" value="DUF4147"/>
    <property type="match status" value="1"/>
</dbReference>
<feature type="domain" description="MOFRL-associated" evidence="6">
    <location>
        <begin position="23"/>
        <end position="259"/>
    </location>
</feature>
<reference evidence="7" key="2">
    <citation type="submission" date="2006-01" db="EMBL/GenBank/DDBJ databases">
        <authorList>
            <person name="Genoscope"/>
        </authorList>
    </citation>
    <scope>NUCLEOTIDE SEQUENCE</scope>
</reference>
<dbReference type="Gene3D" id="3.40.1480.10">
    <property type="entry name" value="MOFRL domain"/>
    <property type="match status" value="1"/>
</dbReference>
<evidence type="ECO:0000259" key="5">
    <source>
        <dbReference type="Pfam" id="PF05161"/>
    </source>
</evidence>
<evidence type="ECO:0008006" key="8">
    <source>
        <dbReference type="Google" id="ProtNLM"/>
    </source>
</evidence>
<reference evidence="7" key="1">
    <citation type="journal article" date="2006" name="Nature">
        <title>Deciphering the evolution and metabolism of an anammox bacterium from a community genome.</title>
        <authorList>
            <person name="Strous M."/>
            <person name="Pelletier E."/>
            <person name="Mangenot S."/>
            <person name="Rattei T."/>
            <person name="Lehner A."/>
            <person name="Taylor M.W."/>
            <person name="Horn M."/>
            <person name="Daims H."/>
            <person name="Bartol-Mavel D."/>
            <person name="Wincker P."/>
            <person name="Barbe V."/>
            <person name="Fonknechten N."/>
            <person name="Vallenet D."/>
            <person name="Segurens B."/>
            <person name="Schenowitz-Truong C."/>
            <person name="Medigue C."/>
            <person name="Collingro A."/>
            <person name="Snel B."/>
            <person name="Dutilh B.E."/>
            <person name="OpDenCamp H.J.M."/>
            <person name="vanDerDrift C."/>
            <person name="Cirpus I."/>
            <person name="vanDePas-Schoonen K.T."/>
            <person name="Harhangi H.R."/>
            <person name="vanNiftrik L."/>
            <person name="Schmid M."/>
            <person name="Keltjens J."/>
            <person name="vanDeVossenberg J."/>
            <person name="Kartal B."/>
            <person name="Meier H."/>
            <person name="Frishman D."/>
            <person name="Huynen M.A."/>
            <person name="Mewes H."/>
            <person name="Weissenbach J."/>
            <person name="Jetten M.S.M."/>
            <person name="Wagner M."/>
            <person name="LePaslier D."/>
        </authorList>
    </citation>
    <scope>NUCLEOTIDE SEQUENCE</scope>
</reference>
<dbReference type="FunFam" id="3.40.1480.10:FF:000002">
    <property type="entry name" value="Glycerate kinase"/>
    <property type="match status" value="1"/>
</dbReference>
<dbReference type="Gene3D" id="3.40.50.10180">
    <property type="entry name" value="Glycerate kinase, MOFRL-like N-terminal domain"/>
    <property type="match status" value="1"/>
</dbReference>
<dbReference type="InterPro" id="IPR007835">
    <property type="entry name" value="MOFRL"/>
</dbReference>
<protein>
    <recommendedName>
        <fullName evidence="8">Glycerate 2-kinase</fullName>
    </recommendedName>
</protein>
<dbReference type="OrthoDB" id="9766552at2"/>
<dbReference type="AlphaFoldDB" id="Q1PYP3"/>
<dbReference type="InterPro" id="IPR038614">
    <property type="entry name" value="GK_N_sf"/>
</dbReference>
<keyword evidence="2" id="KW-0547">Nucleotide-binding</keyword>
<evidence type="ECO:0000259" key="6">
    <source>
        <dbReference type="Pfam" id="PF13660"/>
    </source>
</evidence>
<dbReference type="GO" id="GO:0005737">
    <property type="term" value="C:cytoplasm"/>
    <property type="evidence" value="ECO:0007669"/>
    <property type="project" value="TreeGrafter"/>
</dbReference>
<proteinExistence type="predicted"/>
<dbReference type="FunFam" id="3.40.50.10180:FF:000001">
    <property type="entry name" value="Glycerate kinase"/>
    <property type="match status" value="1"/>
</dbReference>
<dbReference type="PANTHER" id="PTHR12227:SF0">
    <property type="entry name" value="GLYCERATE KINASE"/>
    <property type="match status" value="1"/>
</dbReference>
<keyword evidence="3" id="KW-0418">Kinase</keyword>
<dbReference type="Pfam" id="PF05161">
    <property type="entry name" value="MOFRL"/>
    <property type="match status" value="1"/>
</dbReference>
<dbReference type="InterPro" id="IPR025286">
    <property type="entry name" value="MOFRL_assoc_dom"/>
</dbReference>
<dbReference type="EMBL" id="CT573072">
    <property type="protein sequence ID" value="CAJ72206.1"/>
    <property type="molecule type" value="Genomic_DNA"/>
</dbReference>
<dbReference type="InterPro" id="IPR039760">
    <property type="entry name" value="MOFRL_protein"/>
</dbReference>
<evidence type="ECO:0000256" key="3">
    <source>
        <dbReference type="ARBA" id="ARBA00022777"/>
    </source>
</evidence>
<dbReference type="PANTHER" id="PTHR12227">
    <property type="entry name" value="GLYCERATE KINASE"/>
    <property type="match status" value="1"/>
</dbReference>
<sequence>MFCKMYLLEETIMNTAESLRKDALQIYFAGLHAVEADTCIRKYMAVKENSLTIGGKTYDLGKYNNIYLTGFGKVSGFMAAAVEKLLGDKIKKGIVNVRYGYTTPCKYVKLNPAGHPIPDSSGINGTKEIIDIAKEANEDDLVFCLISGGGSALFELPYAGISLEEIKEITASLLKCGATIDEMNAIRKHLSLVKGGRFAGLCKAEMISVILSDVINDPLETIASGATSPDPSTFQDCEWILNKYNLHHKIPVSIQQHIQNGIHGYVEETPKPGDKIFDRVSNIIIGNNRTALAASKEKGGQLGYNTLILSSCIKGEAREIAKVFGAIAREIHASGCPAERPACIIAGGESTVTVKGNGLGGRSQEFSLSAAIEIDGLADTLILSAGTDGMDGNTEAAGAMVDGTTIINAKSKKLHPEKYLLNNDSFSFFKETNELIVTGPTKTNVMDVMLLLVK</sequence>
<gene>
    <name evidence="7" type="ORF">kustd1461</name>
</gene>
<evidence type="ECO:0000256" key="2">
    <source>
        <dbReference type="ARBA" id="ARBA00022741"/>
    </source>
</evidence>
<keyword evidence="1" id="KW-0808">Transferase</keyword>